<evidence type="ECO:0000313" key="4">
    <source>
        <dbReference type="EMBL" id="WWA30263.1"/>
    </source>
</evidence>
<dbReference type="InterPro" id="IPR002509">
    <property type="entry name" value="NODB_dom"/>
</dbReference>
<dbReference type="CDD" id="cd10917">
    <property type="entry name" value="CE4_NodB_like_6s_7s"/>
    <property type="match status" value="1"/>
</dbReference>
<dbReference type="EMBL" id="CP144921">
    <property type="protein sequence ID" value="WWA30263.1"/>
    <property type="molecule type" value="Genomic_DNA"/>
</dbReference>
<dbReference type="PROSITE" id="PS51257">
    <property type="entry name" value="PROKAR_LIPOPROTEIN"/>
    <property type="match status" value="1"/>
</dbReference>
<gene>
    <name evidence="4" type="ORF">V5G21_00265</name>
</gene>
<dbReference type="EC" id="3.-.-.-" evidence="4"/>
<accession>A0ABZ2CV73</accession>
<dbReference type="InterPro" id="IPR011330">
    <property type="entry name" value="Glyco_hydro/deAcase_b/a-brl"/>
</dbReference>
<dbReference type="PROSITE" id="PS51677">
    <property type="entry name" value="NODB"/>
    <property type="match status" value="1"/>
</dbReference>
<keyword evidence="4" id="KW-0378">Hydrolase</keyword>
<feature type="compositionally biased region" description="Polar residues" evidence="1">
    <location>
        <begin position="18"/>
        <end position="31"/>
    </location>
</feature>
<dbReference type="RefSeq" id="WP_073304274.1">
    <property type="nucleotide sequence ID" value="NZ_CP144921.1"/>
</dbReference>
<dbReference type="SUPFAM" id="SSF88713">
    <property type="entry name" value="Glycoside hydrolase/deacetylase"/>
    <property type="match status" value="1"/>
</dbReference>
<dbReference type="PANTHER" id="PTHR10587">
    <property type="entry name" value="GLYCOSYL TRANSFERASE-RELATED"/>
    <property type="match status" value="1"/>
</dbReference>
<evidence type="ECO:0000256" key="1">
    <source>
        <dbReference type="SAM" id="MobiDB-lite"/>
    </source>
</evidence>
<evidence type="ECO:0000313" key="5">
    <source>
        <dbReference type="Proteomes" id="UP001341136"/>
    </source>
</evidence>
<dbReference type="Pfam" id="PF01522">
    <property type="entry name" value="Polysacc_deac_1"/>
    <property type="match status" value="1"/>
</dbReference>
<dbReference type="InterPro" id="IPR050248">
    <property type="entry name" value="Polysacc_deacetylase_ArnD"/>
</dbReference>
<proteinExistence type="predicted"/>
<dbReference type="GO" id="GO:0016787">
    <property type="term" value="F:hydrolase activity"/>
    <property type="evidence" value="ECO:0007669"/>
    <property type="project" value="UniProtKB-KW"/>
</dbReference>
<keyword evidence="2" id="KW-0732">Signal</keyword>
<feature type="region of interest" description="Disordered" evidence="1">
    <location>
        <begin position="18"/>
        <end position="78"/>
    </location>
</feature>
<protein>
    <submittedName>
        <fullName evidence="4">Polysaccharide deacetylase family protein</fullName>
        <ecNumber evidence="4">3.-.-.-</ecNumber>
    </submittedName>
</protein>
<keyword evidence="5" id="KW-1185">Reference proteome</keyword>
<feature type="compositionally biased region" description="Acidic residues" evidence="1">
    <location>
        <begin position="58"/>
        <end position="69"/>
    </location>
</feature>
<feature type="chain" id="PRO_5047117647" evidence="2">
    <location>
        <begin position="19"/>
        <end position="277"/>
    </location>
</feature>
<feature type="signal peptide" evidence="2">
    <location>
        <begin position="1"/>
        <end position="18"/>
    </location>
</feature>
<name>A0ABZ2CV73_9BACI</name>
<dbReference type="Proteomes" id="UP001341136">
    <property type="component" value="Chromosome"/>
</dbReference>
<dbReference type="Gene3D" id="3.20.20.370">
    <property type="entry name" value="Glycoside hydrolase/deacetylase"/>
    <property type="match status" value="1"/>
</dbReference>
<organism evidence="4 5">
    <name type="scientific">Shouchella rhizosphaerae</name>
    <dbReference type="NCBI Taxonomy" id="866786"/>
    <lineage>
        <taxon>Bacteria</taxon>
        <taxon>Bacillati</taxon>
        <taxon>Bacillota</taxon>
        <taxon>Bacilli</taxon>
        <taxon>Bacillales</taxon>
        <taxon>Bacillaceae</taxon>
        <taxon>Shouchella</taxon>
    </lineage>
</organism>
<sequence>MKKWLAVPVCLLVLTACGNESDNSSQTATEANENEGDKEHAMTEDENSSEDLEKPEENEVEEQDQDSEPLYEINSNSWTVEPIEGTDANEKVVLLTIDDAPDAYGLEMAQTLEELDVPAIFFVNGHFIEDEEGADELKQIHDMGFAIGNHTMSHQKLDDVGEEVQQQEIVELNDRIEDVIGERPRFFRAPHGINTEYSRSLVEEEGMLNMNWTYGYDWESEYQSEEAIADIMVHTELLTNGANLLMHDREWTAGALEEIVTGLRDKGYDFVDPAQLN</sequence>
<evidence type="ECO:0000259" key="3">
    <source>
        <dbReference type="PROSITE" id="PS51677"/>
    </source>
</evidence>
<evidence type="ECO:0000256" key="2">
    <source>
        <dbReference type="SAM" id="SignalP"/>
    </source>
</evidence>
<reference evidence="4 5" key="1">
    <citation type="submission" date="2024-01" db="EMBL/GenBank/DDBJ databases">
        <title>Culturomics analysis of mouse respiratory tract.</title>
        <authorList>
            <person name="Phillips A.M."/>
            <person name="Collette N.M."/>
            <person name="Mageeney C.M."/>
            <person name="Sinha A."/>
            <person name="Hern K.E."/>
            <person name="Arkin A.P."/>
            <person name="Williams K.P."/>
            <person name="Branda S."/>
        </authorList>
    </citation>
    <scope>NUCLEOTIDE SEQUENCE [LARGE SCALE GENOMIC DNA]</scope>
    <source>
        <strain evidence="4 5">CP20</strain>
    </source>
</reference>
<feature type="domain" description="NodB homology" evidence="3">
    <location>
        <begin position="91"/>
        <end position="271"/>
    </location>
</feature>